<dbReference type="SUPFAM" id="SSF56112">
    <property type="entry name" value="Protein kinase-like (PK-like)"/>
    <property type="match status" value="1"/>
</dbReference>
<proteinExistence type="predicted"/>
<dbReference type="PANTHER" id="PTHR44329">
    <property type="entry name" value="SERINE/THREONINE-PROTEIN KINASE TNNI3K-RELATED"/>
    <property type="match status" value="1"/>
</dbReference>
<keyword evidence="1" id="KW-0547">Nucleotide-binding</keyword>
<dbReference type="InterPro" id="IPR008266">
    <property type="entry name" value="Tyr_kinase_AS"/>
</dbReference>
<dbReference type="InterPro" id="IPR011009">
    <property type="entry name" value="Kinase-like_dom_sf"/>
</dbReference>
<dbReference type="GO" id="GO:0097527">
    <property type="term" value="P:necroptotic signaling pathway"/>
    <property type="evidence" value="ECO:0007669"/>
    <property type="project" value="TreeGrafter"/>
</dbReference>
<dbReference type="GO" id="GO:0005524">
    <property type="term" value="F:ATP binding"/>
    <property type="evidence" value="ECO:0007669"/>
    <property type="project" value="UniProtKB-KW"/>
</dbReference>
<dbReference type="Pfam" id="PF00069">
    <property type="entry name" value="Pkinase"/>
    <property type="match status" value="1"/>
</dbReference>
<evidence type="ECO:0000256" key="1">
    <source>
        <dbReference type="ARBA" id="ARBA00022741"/>
    </source>
</evidence>
<feature type="domain" description="Protein kinase" evidence="3">
    <location>
        <begin position="1"/>
        <end position="154"/>
    </location>
</feature>
<dbReference type="InterPro" id="IPR051681">
    <property type="entry name" value="Ser/Thr_Kinases-Pseudokinases"/>
</dbReference>
<evidence type="ECO:0000256" key="2">
    <source>
        <dbReference type="ARBA" id="ARBA00022840"/>
    </source>
</evidence>
<organism evidence="4">
    <name type="scientific">Amphimedon queenslandica</name>
    <name type="common">Sponge</name>
    <dbReference type="NCBI Taxonomy" id="400682"/>
    <lineage>
        <taxon>Eukaryota</taxon>
        <taxon>Metazoa</taxon>
        <taxon>Porifera</taxon>
        <taxon>Demospongiae</taxon>
        <taxon>Heteroscleromorpha</taxon>
        <taxon>Haplosclerida</taxon>
        <taxon>Niphatidae</taxon>
        <taxon>Amphimedon</taxon>
    </lineage>
</organism>
<dbReference type="PANTHER" id="PTHR44329:SF298">
    <property type="entry name" value="MIXED LINEAGE KINASE DOMAIN-LIKE PROTEIN"/>
    <property type="match status" value="1"/>
</dbReference>
<dbReference type="OrthoDB" id="5963884at2759"/>
<dbReference type="InterPro" id="IPR000719">
    <property type="entry name" value="Prot_kinase_dom"/>
</dbReference>
<keyword evidence="2" id="KW-0067">ATP-binding</keyword>
<protein>
    <recommendedName>
        <fullName evidence="3">Protein kinase domain-containing protein</fullName>
    </recommendedName>
</protein>
<dbReference type="PROSITE" id="PS00109">
    <property type="entry name" value="PROTEIN_KINASE_TYR"/>
    <property type="match status" value="1"/>
</dbReference>
<dbReference type="AlphaFoldDB" id="A0A1X7TIQ9"/>
<dbReference type="Gene3D" id="1.10.510.10">
    <property type="entry name" value="Transferase(Phosphotransferase) domain 1"/>
    <property type="match status" value="1"/>
</dbReference>
<evidence type="ECO:0000259" key="3">
    <source>
        <dbReference type="PROSITE" id="PS50011"/>
    </source>
</evidence>
<dbReference type="PROSITE" id="PS50011">
    <property type="entry name" value="PROTEIN_KINASE_DOM"/>
    <property type="match status" value="1"/>
</dbReference>
<reference evidence="4" key="1">
    <citation type="submission" date="2017-05" db="UniProtKB">
        <authorList>
            <consortium name="EnsemblMetazoa"/>
        </authorList>
    </citation>
    <scope>IDENTIFICATION</scope>
</reference>
<dbReference type="InParanoid" id="A0A1X7TIQ9"/>
<dbReference type="GO" id="GO:0004672">
    <property type="term" value="F:protein kinase activity"/>
    <property type="evidence" value="ECO:0007669"/>
    <property type="project" value="InterPro"/>
</dbReference>
<name>A0A1X7TIQ9_AMPQE</name>
<evidence type="ECO:0000313" key="4">
    <source>
        <dbReference type="EnsemblMetazoa" id="Aqu2.1.14714_001"/>
    </source>
</evidence>
<accession>A0A1X7TIQ9</accession>
<sequence length="154" mass="17207">MHDVAVGLNYLHTLPIDNIVHHDVSSANVLLESKGPEKWKTKISDFGSANIVRRAVSRAPGAEVYSAPECFQGVSNQYSAVQTPKMDVYSYGILFCEALTCKFPDRSSFQDMLQQVWSSTKSVGLITRSLHHELIKSCTKDNPYKRPTMNEVIS</sequence>
<dbReference type="EnsemblMetazoa" id="Aqu2.1.14714_001">
    <property type="protein sequence ID" value="Aqu2.1.14714_001"/>
    <property type="gene ID" value="Aqu2.1.14714"/>
</dbReference>